<sequence length="188" mass="19101">MARPGDGWLASAAGIESALSPAPALSAAVRPAYGDAGEPAARGAGAIQAAEEPMKASPSSSSSTSWWRGACLLHDLAAWGAATAWDLAVGELAARASSRVPESAAAPHRRQRPCSNNMEKVVVTTVACRGRPCSSPAAPGCSLGPRRPESPASPVHRPVAHAAWRSSAPSCLQRRSVGRGPGNGEVVV</sequence>
<keyword evidence="3" id="KW-1185">Reference proteome</keyword>
<organism evidence="2 3">
    <name type="scientific">Paspalum vaginatum</name>
    <name type="common">seashore paspalum</name>
    <dbReference type="NCBI Taxonomy" id="158149"/>
    <lineage>
        <taxon>Eukaryota</taxon>
        <taxon>Viridiplantae</taxon>
        <taxon>Streptophyta</taxon>
        <taxon>Embryophyta</taxon>
        <taxon>Tracheophyta</taxon>
        <taxon>Spermatophyta</taxon>
        <taxon>Magnoliopsida</taxon>
        <taxon>Liliopsida</taxon>
        <taxon>Poales</taxon>
        <taxon>Poaceae</taxon>
        <taxon>PACMAD clade</taxon>
        <taxon>Panicoideae</taxon>
        <taxon>Andropogonodae</taxon>
        <taxon>Paspaleae</taxon>
        <taxon>Paspalinae</taxon>
        <taxon>Paspalum</taxon>
    </lineage>
</organism>
<gene>
    <name evidence="2" type="ORF">BS78_K311900</name>
</gene>
<feature type="region of interest" description="Disordered" evidence="1">
    <location>
        <begin position="135"/>
        <end position="188"/>
    </location>
</feature>
<comment type="caution">
    <text evidence="2">The sequence shown here is derived from an EMBL/GenBank/DDBJ whole genome shotgun (WGS) entry which is preliminary data.</text>
</comment>
<feature type="compositionally biased region" description="Gly residues" evidence="1">
    <location>
        <begin position="179"/>
        <end position="188"/>
    </location>
</feature>
<name>A0A9W7XEF6_9POAL</name>
<evidence type="ECO:0000256" key="1">
    <source>
        <dbReference type="SAM" id="MobiDB-lite"/>
    </source>
</evidence>
<dbReference type="AlphaFoldDB" id="A0A9W7XEF6"/>
<evidence type="ECO:0000313" key="2">
    <source>
        <dbReference type="EMBL" id="KAJ1256799.1"/>
    </source>
</evidence>
<protein>
    <submittedName>
        <fullName evidence="2">Uncharacterized protein</fullName>
    </submittedName>
</protein>
<feature type="region of interest" description="Disordered" evidence="1">
    <location>
        <begin position="43"/>
        <end position="63"/>
    </location>
</feature>
<proteinExistence type="predicted"/>
<accession>A0A9W7XEF6</accession>
<dbReference type="EMBL" id="MU629478">
    <property type="protein sequence ID" value="KAJ1256799.1"/>
    <property type="molecule type" value="Genomic_DNA"/>
</dbReference>
<dbReference type="Proteomes" id="UP001164776">
    <property type="component" value="Unassembled WGS sequence"/>
</dbReference>
<reference evidence="2 3" key="1">
    <citation type="submission" date="2022-10" db="EMBL/GenBank/DDBJ databases">
        <title>WGS assembly of Paspalum vaginatum 540-79.</title>
        <authorList>
            <person name="Sun G."/>
            <person name="Wase N."/>
            <person name="Shu S."/>
            <person name="Jenkins J."/>
            <person name="Zhou B."/>
            <person name="Torres-Rodriguez J."/>
            <person name="Chen C."/>
            <person name="Sandor L."/>
            <person name="Plott C."/>
            <person name="Yoshinga Y."/>
            <person name="Daum C."/>
            <person name="Qi P."/>
            <person name="Barry K."/>
            <person name="Lipzen A."/>
            <person name="Berry L."/>
            <person name="Pedersen C."/>
            <person name="Gottilla T."/>
            <person name="Foltz A."/>
            <person name="Yu H."/>
            <person name="O'Malley R."/>
            <person name="Zhang C."/>
            <person name="Devos K."/>
            <person name="Sigmon B."/>
            <person name="Yu B."/>
            <person name="Obata T."/>
            <person name="Schmutz J."/>
            <person name="Schnable J."/>
        </authorList>
    </citation>
    <scope>NUCLEOTIDE SEQUENCE [LARGE SCALE GENOMIC DNA]</scope>
    <source>
        <strain evidence="3">cv. 540-79</strain>
    </source>
</reference>
<evidence type="ECO:0000313" key="3">
    <source>
        <dbReference type="Proteomes" id="UP001164776"/>
    </source>
</evidence>